<dbReference type="InterPro" id="IPR038718">
    <property type="entry name" value="SNF2-like_sf"/>
</dbReference>
<keyword evidence="1" id="KW-0378">Hydrolase</keyword>
<feature type="compositionally biased region" description="Basic and acidic residues" evidence="3">
    <location>
        <begin position="184"/>
        <end position="193"/>
    </location>
</feature>
<feature type="region of interest" description="Disordered" evidence="3">
    <location>
        <begin position="1387"/>
        <end position="1472"/>
    </location>
</feature>
<feature type="compositionally biased region" description="Basic and acidic residues" evidence="3">
    <location>
        <begin position="437"/>
        <end position="446"/>
    </location>
</feature>
<feature type="compositionally biased region" description="Polar residues" evidence="3">
    <location>
        <begin position="1422"/>
        <end position="1437"/>
    </location>
</feature>
<feature type="region of interest" description="Disordered" evidence="3">
    <location>
        <begin position="259"/>
        <end position="283"/>
    </location>
</feature>
<evidence type="ECO:0000259" key="4">
    <source>
        <dbReference type="PROSITE" id="PS51194"/>
    </source>
</evidence>
<dbReference type="PANTHER" id="PTHR35116:SF9">
    <property type="entry name" value="HELICASE MOM1"/>
    <property type="match status" value="1"/>
</dbReference>
<gene>
    <name evidence="6" type="primary">LOC100810773</name>
    <name evidence="5" type="ORF">GLYMA_13G324500</name>
</gene>
<dbReference type="Gene3D" id="6.10.250.1310">
    <property type="match status" value="1"/>
</dbReference>
<evidence type="ECO:0000313" key="6">
    <source>
        <dbReference type="EnsemblPlants" id="KRH22864"/>
    </source>
</evidence>
<feature type="region of interest" description="Disordered" evidence="3">
    <location>
        <begin position="1046"/>
        <end position="1065"/>
    </location>
</feature>
<accession>A0A0R0GXB3</accession>
<feature type="region of interest" description="Disordered" evidence="3">
    <location>
        <begin position="1070"/>
        <end position="1096"/>
    </location>
</feature>
<feature type="region of interest" description="Disordered" evidence="3">
    <location>
        <begin position="181"/>
        <end position="239"/>
    </location>
</feature>
<dbReference type="STRING" id="3847.A0A0R0GXB3"/>
<feature type="region of interest" description="Disordered" evidence="3">
    <location>
        <begin position="422"/>
        <end position="446"/>
    </location>
</feature>
<dbReference type="PROSITE" id="PS51194">
    <property type="entry name" value="HELICASE_CTER"/>
    <property type="match status" value="1"/>
</dbReference>
<feature type="domain" description="Helicase C-terminal" evidence="4">
    <location>
        <begin position="744"/>
        <end position="906"/>
    </location>
</feature>
<feature type="compositionally biased region" description="Polar residues" evidence="3">
    <location>
        <begin position="8"/>
        <end position="24"/>
    </location>
</feature>
<dbReference type="InterPro" id="IPR056882">
    <property type="entry name" value="MOM1_dom"/>
</dbReference>
<feature type="compositionally biased region" description="Low complexity" evidence="3">
    <location>
        <begin position="68"/>
        <end position="78"/>
    </location>
</feature>
<proteinExistence type="predicted"/>
<organism evidence="5">
    <name type="scientific">Glycine max</name>
    <name type="common">Soybean</name>
    <name type="synonym">Glycine hispida</name>
    <dbReference type="NCBI Taxonomy" id="3847"/>
    <lineage>
        <taxon>Eukaryota</taxon>
        <taxon>Viridiplantae</taxon>
        <taxon>Streptophyta</taxon>
        <taxon>Embryophyta</taxon>
        <taxon>Tracheophyta</taxon>
        <taxon>Spermatophyta</taxon>
        <taxon>Magnoliopsida</taxon>
        <taxon>eudicotyledons</taxon>
        <taxon>Gunneridae</taxon>
        <taxon>Pentapetalae</taxon>
        <taxon>rosids</taxon>
        <taxon>fabids</taxon>
        <taxon>Fabales</taxon>
        <taxon>Fabaceae</taxon>
        <taxon>Papilionoideae</taxon>
        <taxon>50 kb inversion clade</taxon>
        <taxon>NPAAA clade</taxon>
        <taxon>indigoferoid/millettioid clade</taxon>
        <taxon>Phaseoleae</taxon>
        <taxon>Glycine</taxon>
        <taxon>Glycine subgen. Soja</taxon>
    </lineage>
</organism>
<dbReference type="Pfam" id="PF25029">
    <property type="entry name" value="MOM1"/>
    <property type="match status" value="1"/>
</dbReference>
<keyword evidence="7" id="KW-1185">Reference proteome</keyword>
<reference evidence="5 6" key="1">
    <citation type="journal article" date="2010" name="Nature">
        <title>Genome sequence of the palaeopolyploid soybean.</title>
        <authorList>
            <person name="Schmutz J."/>
            <person name="Cannon S.B."/>
            <person name="Schlueter J."/>
            <person name="Ma J."/>
            <person name="Mitros T."/>
            <person name="Nelson W."/>
            <person name="Hyten D.L."/>
            <person name="Song Q."/>
            <person name="Thelen J.J."/>
            <person name="Cheng J."/>
            <person name="Xu D."/>
            <person name="Hellsten U."/>
            <person name="May G.D."/>
            <person name="Yu Y."/>
            <person name="Sakurai T."/>
            <person name="Umezawa T."/>
            <person name="Bhattacharyya M.K."/>
            <person name="Sandhu D."/>
            <person name="Valliyodan B."/>
            <person name="Lindquist E."/>
            <person name="Peto M."/>
            <person name="Grant D."/>
            <person name="Shu S."/>
            <person name="Goodstein D."/>
            <person name="Barry K."/>
            <person name="Futrell-Griggs M."/>
            <person name="Abernathy B."/>
            <person name="Du J."/>
            <person name="Tian Z."/>
            <person name="Zhu L."/>
            <person name="Gill N."/>
            <person name="Joshi T."/>
            <person name="Libault M."/>
            <person name="Sethuraman A."/>
            <person name="Zhang X.-C."/>
            <person name="Shinozaki K."/>
            <person name="Nguyen H.T."/>
            <person name="Wing R.A."/>
            <person name="Cregan P."/>
            <person name="Specht J."/>
            <person name="Grimwood J."/>
            <person name="Rokhsar D."/>
            <person name="Stacey G."/>
            <person name="Shoemaker R.C."/>
            <person name="Jackson S.A."/>
        </authorList>
    </citation>
    <scope>NUCLEOTIDE SEQUENCE</scope>
    <source>
        <strain evidence="6">cv. Williams 82</strain>
        <tissue evidence="5">Callus</tissue>
    </source>
</reference>
<protein>
    <recommendedName>
        <fullName evidence="4">Helicase C-terminal domain-containing protein</fullName>
    </recommendedName>
</protein>
<dbReference type="AlphaFoldDB" id="A0A0R0GXB3"/>
<feature type="compositionally biased region" description="Basic and acidic residues" evidence="3">
    <location>
        <begin position="136"/>
        <end position="162"/>
    </location>
</feature>
<dbReference type="InterPro" id="IPR001650">
    <property type="entry name" value="Helicase_C-like"/>
</dbReference>
<dbReference type="CDD" id="cd18793">
    <property type="entry name" value="SF2_C_SNF"/>
    <property type="match status" value="1"/>
</dbReference>
<evidence type="ECO:0000256" key="1">
    <source>
        <dbReference type="ARBA" id="ARBA00022801"/>
    </source>
</evidence>
<dbReference type="InterPro" id="IPR049730">
    <property type="entry name" value="SNF2/RAD54-like_C"/>
</dbReference>
<feature type="compositionally biased region" description="Basic and acidic residues" evidence="3">
    <location>
        <begin position="227"/>
        <end position="236"/>
    </location>
</feature>
<dbReference type="Gramene" id="KRH22864">
    <property type="protein sequence ID" value="KRH22864"/>
    <property type="gene ID" value="GLYMA_13G324500"/>
</dbReference>
<feature type="compositionally biased region" description="Polar residues" evidence="3">
    <location>
        <begin position="1456"/>
        <end position="1472"/>
    </location>
</feature>
<feature type="region of interest" description="Disordered" evidence="3">
    <location>
        <begin position="1"/>
        <end position="162"/>
    </location>
</feature>
<feature type="compositionally biased region" description="Basic and acidic residues" evidence="3">
    <location>
        <begin position="1087"/>
        <end position="1096"/>
    </location>
</feature>
<keyword evidence="2" id="KW-0175">Coiled coil</keyword>
<dbReference type="Gene3D" id="3.40.50.10810">
    <property type="entry name" value="Tandem AAA-ATPase domain"/>
    <property type="match status" value="1"/>
</dbReference>
<feature type="region of interest" description="Disordered" evidence="3">
    <location>
        <begin position="1506"/>
        <end position="1528"/>
    </location>
</feature>
<dbReference type="GO" id="GO:0016787">
    <property type="term" value="F:hydrolase activity"/>
    <property type="evidence" value="ECO:0007669"/>
    <property type="project" value="UniProtKB-KW"/>
</dbReference>
<feature type="compositionally biased region" description="Basic and acidic residues" evidence="3">
    <location>
        <begin position="26"/>
        <end position="45"/>
    </location>
</feature>
<dbReference type="InterPro" id="IPR027417">
    <property type="entry name" value="P-loop_NTPase"/>
</dbReference>
<dbReference type="Pfam" id="PF00271">
    <property type="entry name" value="Helicase_C"/>
    <property type="match status" value="1"/>
</dbReference>
<dbReference type="Proteomes" id="UP000008827">
    <property type="component" value="Chromosome 13"/>
</dbReference>
<dbReference type="PANTHER" id="PTHR35116">
    <property type="entry name" value="HELICASE PROTEIN MOM1"/>
    <property type="match status" value="1"/>
</dbReference>
<dbReference type="EnsemblPlants" id="KRH22864">
    <property type="protein sequence ID" value="KRH22864"/>
    <property type="gene ID" value="GLYMA_13G324500"/>
</dbReference>
<evidence type="ECO:0000256" key="3">
    <source>
        <dbReference type="SAM" id="MobiDB-lite"/>
    </source>
</evidence>
<dbReference type="InterPro" id="IPR039322">
    <property type="entry name" value="MOM1"/>
</dbReference>
<dbReference type="ExpressionAtlas" id="A0A0R0GXB3">
    <property type="expression patterns" value="baseline"/>
</dbReference>
<feature type="compositionally biased region" description="Basic and acidic residues" evidence="3">
    <location>
        <begin position="267"/>
        <end position="276"/>
    </location>
</feature>
<feature type="compositionally biased region" description="Basic and acidic residues" evidence="3">
    <location>
        <begin position="93"/>
        <end position="105"/>
    </location>
</feature>
<reference evidence="5" key="3">
    <citation type="submission" date="2018-07" db="EMBL/GenBank/DDBJ databases">
        <title>WGS assembly of Glycine max.</title>
        <authorList>
            <person name="Schmutz J."/>
            <person name="Cannon S."/>
            <person name="Schlueter J."/>
            <person name="Ma J."/>
            <person name="Mitros T."/>
            <person name="Nelson W."/>
            <person name="Hyten D."/>
            <person name="Song Q."/>
            <person name="Thelen J."/>
            <person name="Cheng J."/>
            <person name="Xu D."/>
            <person name="Hellsten U."/>
            <person name="May G."/>
            <person name="Yu Y."/>
            <person name="Sakurai T."/>
            <person name="Umezawa T."/>
            <person name="Bhattacharyya M."/>
            <person name="Sandhu D."/>
            <person name="Valliyodan B."/>
            <person name="Lindquist E."/>
            <person name="Peto M."/>
            <person name="Grant D."/>
            <person name="Shu S."/>
            <person name="Goodstein D."/>
            <person name="Barry K."/>
            <person name="Futrell-Griggs M."/>
            <person name="Abernathy B."/>
            <person name="Du J."/>
            <person name="Tian Z."/>
            <person name="Zhu L."/>
            <person name="Gill N."/>
            <person name="Joshi T."/>
            <person name="Libault M."/>
            <person name="Sethuraman A."/>
            <person name="Zhang X."/>
            <person name="Shinozaki K."/>
            <person name="Nguyen H."/>
            <person name="Wing R."/>
            <person name="Cregan P."/>
            <person name="Specht J."/>
            <person name="Grimwood J."/>
            <person name="Rokhsar D."/>
            <person name="Stacey G."/>
            <person name="Shoemaker R."/>
            <person name="Jackson S."/>
        </authorList>
    </citation>
    <scope>NUCLEOTIDE SEQUENCE</scope>
    <source>
        <tissue evidence="5">Callus</tissue>
    </source>
</reference>
<feature type="coiled-coil region" evidence="2">
    <location>
        <begin position="1234"/>
        <end position="1280"/>
    </location>
</feature>
<dbReference type="Gene3D" id="3.40.50.300">
    <property type="entry name" value="P-loop containing nucleotide triphosphate hydrolases"/>
    <property type="match status" value="1"/>
</dbReference>
<sequence length="1887" mass="208785">MQGYSHWSHAQCSAKQMVNGTRSSHNAKDEENNNRRVTQDSEKGKIKSHPNVSDTTGVRRSPRETSSKKNIPNPSSSTRKSGRLENRAPPAPVDKRKSGRIEKKMPSPLRRSGRTRSQSSAGYSDSKSSGSVSSDPKPKKEKSVKQLIFEAKEVNGTEEHHLGTPQIRVKRMTARMYRSLFQLPKEEPNRTDKLNQGGNNGEGQIDECSKESHDCEEISKNGVLSSEDGKSKEMRVDIGSSGSVKDLVEITMAQGSLAPSNVALPSEDGKSKEMRVDTGLSGPVKDLVENTMTLDSLAPSNAATYETGLASESFHPDYCREETLQLLVSSNSILDEDSIRNGVGDRRGENLIPSKSKEITVDMDSDVSSMLAKGDNCNLTPDASSLSRLGGNLMGTDRPSNATLYETGLLPERVQPDCCREETLPSSYSENGVLPSEDGKSKEARVDSGLSVPVKDLVDNTVTLGSLAPSTAATYEIGLAPESIQADYLREKGNSILDEEDLIRISVGHDSSGETLLPSKRKGIMVGMDSDVSAMLAKGDYCNLVPDSGSPSQLGVNLVPDSGSPSQLGGNIMGTNGSCSKQIRLDYNPTVRESCIPSATELQDGHYIDASMLQKDSQIDNEKESGLITNSNSSATQLKERLSSHIGYRCKSDSFSFVEYWVPVQISNLQLEQYCSILLSNASILRSSSKVDSVEAVRDVLISTRKCCSHPYLVGPELQPSLNKGLEPIEYLDFDLKASGKLQLLDSMLEELRKNDLRVLILFQSIGGSGRVIGNYLEDLLRPKFGSDSYERIDKSLPPSKKHAAMKKFNDKNNRRFVFLLETCACLPSIKLSSVDSIIIFDSDWNPMNDIRYLQKLTLDSQFELIKIFRLYSSFTVEEKALILSKQCKIFDINSPNWTIFHMLLMWGASCLFDELKVFHDGETSSSNVKSLFGQPLLKEAMHEFSSLLSQDGEHIDSSNCSTLLKVQQNGATYHANSSLLGELKFRVLGEEPTQIFWTKLLEGKQFQWKYLNSSSQRSRKKVYHFDGSVNGPDLVNVGASKKRRKISNNIVEQPSSKSEDEKLSNGIKAGTSEDLLDRSQGNNAESEPKSRQHDEQRSLLLLLKPEIRKLCDVLLLPDNVKRMIDNFLEYVMNNHDVNREPFSISQAFQLSLCWTAASLLKHKLDPIASLIQDLNFECKKEEVDYICSMLCCLKKIFLYRTGNYHDTGSPKASGPSNRAYSCTGVAREVELFKKDMSKSIKEIQKKCEKKLKKLHILQEEEKQRLRAAIEEEKAKFEERYKIESAVIRSCSPNDVTRMEKLRVLNTEYEKGIEELKFHHDSCLKDLEDKQLAEIQKFQDKEAAWVEDVKSWADNEYLSIIASKELGTGVESLQTCDQVLPDSGLKNHLAGTAANPPSSMEQKSDGGAVNELSDRELRLSNGPDNNTLLSPQNQNSGGPLDVQGLDRVLSPRACQAASSSDGPNTISIPNPLLEQQTTNGVPLSIPAAVDCHDDIEHLTNAVLGDKRTTSNQQEGAPKTMTELSQGTPVSRTVNVMDPPEQVQHLSVESSPHHDISGEMLHSSRQPELLSSAVDVAPADQSNHVSLIVKPVEQVQQVSSAELPSSHLDSTNLPFTTELEHQPTVVPNQDVQPDSNLEVDSHSHSHEVFVHPASNSDPNTVTPSEVRVQSADTTNLSTPLEINYQNMQAETHSSSRMVHLSYDPLNNELDRIQKVTEQAVKNYEDRKSQLKTDFEKELEELRRKYDVKFQGIEVEFKQRKTTLDTNRNVVHMNKFLAAAFRSKCSTLKPSCTSGMLPDSGFAQQQLLQPSKQQSTSWRSLLAGSSSSTTTSSQHMVTPIRAGYSASGFSHNVSARSPIIDTISLPVGNPQAGVGQIRAPAPHLQPYRQ</sequence>
<feature type="coiled-coil region" evidence="2">
    <location>
        <begin position="1712"/>
        <end position="1743"/>
    </location>
</feature>
<evidence type="ECO:0000313" key="5">
    <source>
        <dbReference type="EMBL" id="KRH22864.1"/>
    </source>
</evidence>
<feature type="compositionally biased region" description="Polar residues" evidence="3">
    <location>
        <begin position="1048"/>
        <end position="1057"/>
    </location>
</feature>
<dbReference type="EMBL" id="CM000846">
    <property type="protein sequence ID" value="KRH22864.1"/>
    <property type="molecule type" value="Genomic_DNA"/>
</dbReference>
<dbReference type="GO" id="GO:0031507">
    <property type="term" value="P:heterochromatin formation"/>
    <property type="evidence" value="ECO:0007669"/>
    <property type="project" value="InterPro"/>
</dbReference>
<name>A0A0R0GXB3_SOYBN</name>
<evidence type="ECO:0000313" key="7">
    <source>
        <dbReference type="Proteomes" id="UP000008827"/>
    </source>
</evidence>
<feature type="compositionally biased region" description="Basic and acidic residues" evidence="3">
    <location>
        <begin position="207"/>
        <end position="219"/>
    </location>
</feature>
<dbReference type="SUPFAM" id="SSF52540">
    <property type="entry name" value="P-loop containing nucleoside triphosphate hydrolases"/>
    <property type="match status" value="1"/>
</dbReference>
<reference evidence="6" key="2">
    <citation type="submission" date="2018-02" db="UniProtKB">
        <authorList>
            <consortium name="EnsemblPlants"/>
        </authorList>
    </citation>
    <scope>IDENTIFICATION</scope>
    <source>
        <strain evidence="6">Williams 82</strain>
    </source>
</reference>
<feature type="compositionally biased region" description="Low complexity" evidence="3">
    <location>
        <begin position="117"/>
        <end position="135"/>
    </location>
</feature>
<evidence type="ECO:0000256" key="2">
    <source>
        <dbReference type="SAM" id="Coils"/>
    </source>
</evidence>